<reference evidence="1 2" key="1">
    <citation type="submission" date="2018-08" db="EMBL/GenBank/DDBJ databases">
        <title>Genomic Encyclopedia of Type Strains, Phase III (KMG-III): the genomes of soil and plant-associated and newly described type strains.</title>
        <authorList>
            <person name="Whitman W."/>
        </authorList>
    </citation>
    <scope>NUCLEOTIDE SEQUENCE [LARGE SCALE GENOMIC DNA]</scope>
    <source>
        <strain evidence="1 2">CGMCC 1.10966</strain>
    </source>
</reference>
<comment type="caution">
    <text evidence="1">The sequence shown here is derived from an EMBL/GenBank/DDBJ whole genome shotgun (WGS) entry which is preliminary data.</text>
</comment>
<sequence>MCMYGASRIVMPVYYQDEAYIREAIQSIQLMDPNIASAISYFNGEVTSSKSVQYLYQAMTVRSRMIAFVQGGL</sequence>
<evidence type="ECO:0000313" key="2">
    <source>
        <dbReference type="Proteomes" id="UP000256304"/>
    </source>
</evidence>
<evidence type="ECO:0000313" key="1">
    <source>
        <dbReference type="EMBL" id="REE89039.1"/>
    </source>
</evidence>
<organism evidence="1 2">
    <name type="scientific">Paenibacillus taihuensis</name>
    <dbReference type="NCBI Taxonomy" id="1156355"/>
    <lineage>
        <taxon>Bacteria</taxon>
        <taxon>Bacillati</taxon>
        <taxon>Bacillota</taxon>
        <taxon>Bacilli</taxon>
        <taxon>Bacillales</taxon>
        <taxon>Paenibacillaceae</taxon>
        <taxon>Paenibacillus</taxon>
    </lineage>
</organism>
<protein>
    <submittedName>
        <fullName evidence="1">Uncharacterized protein</fullName>
    </submittedName>
</protein>
<proteinExistence type="predicted"/>
<dbReference type="Proteomes" id="UP000256304">
    <property type="component" value="Unassembled WGS sequence"/>
</dbReference>
<keyword evidence="2" id="KW-1185">Reference proteome</keyword>
<gene>
    <name evidence="1" type="ORF">A8990_107135</name>
</gene>
<dbReference type="AlphaFoldDB" id="A0A3D9SJ74"/>
<name>A0A3D9SJ74_9BACL</name>
<dbReference type="EMBL" id="QTTN01000007">
    <property type="protein sequence ID" value="REE89039.1"/>
    <property type="molecule type" value="Genomic_DNA"/>
</dbReference>
<accession>A0A3D9SJ74</accession>